<feature type="compositionally biased region" description="Basic residues" evidence="5">
    <location>
        <begin position="137"/>
        <end position="149"/>
    </location>
</feature>
<comment type="similarity">
    <text evidence="2">Belongs to the TFIIA subunit 1 family.</text>
</comment>
<dbReference type="Gene3D" id="2.30.18.10">
    <property type="entry name" value="Transcription factor IIA (TFIIA), beta-barrel domain"/>
    <property type="match status" value="1"/>
</dbReference>
<dbReference type="STRING" id="983967.A0A1E4SZ94"/>
<proteinExistence type="inferred from homology"/>
<name>A0A1E4SZ94_9ASCO</name>
<dbReference type="SUPFAM" id="SSF50784">
    <property type="entry name" value="Transcription factor IIA (TFIIA), beta-barrel domain"/>
    <property type="match status" value="1"/>
</dbReference>
<keyword evidence="7" id="KW-1185">Reference proteome</keyword>
<dbReference type="PANTHER" id="PTHR12694:SF8">
    <property type="entry name" value="TRANSCRIPTION INITIATION FACTOR IIA SUBUNIT 1"/>
    <property type="match status" value="1"/>
</dbReference>
<dbReference type="GO" id="GO:0005672">
    <property type="term" value="C:transcription factor TFIIA complex"/>
    <property type="evidence" value="ECO:0007669"/>
    <property type="project" value="InterPro"/>
</dbReference>
<feature type="compositionally biased region" description="Acidic residues" evidence="5">
    <location>
        <begin position="197"/>
        <end position="221"/>
    </location>
</feature>
<feature type="compositionally biased region" description="Low complexity" evidence="5">
    <location>
        <begin position="186"/>
        <end position="196"/>
    </location>
</feature>
<dbReference type="AlphaFoldDB" id="A0A1E4SZ94"/>
<dbReference type="GO" id="GO:0006367">
    <property type="term" value="P:transcription initiation at RNA polymerase II promoter"/>
    <property type="evidence" value="ECO:0007669"/>
    <property type="project" value="InterPro"/>
</dbReference>
<evidence type="ECO:0000256" key="5">
    <source>
        <dbReference type="SAM" id="MobiDB-lite"/>
    </source>
</evidence>
<protein>
    <submittedName>
        <fullName evidence="6">Uncharacterized protein</fullName>
    </submittedName>
</protein>
<organism evidence="6 7">
    <name type="scientific">[Candida] arabinofermentans NRRL YB-2248</name>
    <dbReference type="NCBI Taxonomy" id="983967"/>
    <lineage>
        <taxon>Eukaryota</taxon>
        <taxon>Fungi</taxon>
        <taxon>Dikarya</taxon>
        <taxon>Ascomycota</taxon>
        <taxon>Saccharomycotina</taxon>
        <taxon>Pichiomycetes</taxon>
        <taxon>Pichiales</taxon>
        <taxon>Pichiaceae</taxon>
        <taxon>Ogataea</taxon>
        <taxon>Ogataea/Candida clade</taxon>
    </lineage>
</organism>
<evidence type="ECO:0000256" key="3">
    <source>
        <dbReference type="ARBA" id="ARBA00023163"/>
    </source>
</evidence>
<feature type="compositionally biased region" description="Acidic residues" evidence="5">
    <location>
        <begin position="164"/>
        <end position="176"/>
    </location>
</feature>
<evidence type="ECO:0000256" key="2">
    <source>
        <dbReference type="ARBA" id="ARBA00010059"/>
    </source>
</evidence>
<evidence type="ECO:0000313" key="7">
    <source>
        <dbReference type="Proteomes" id="UP000094801"/>
    </source>
</evidence>
<dbReference type="CDD" id="cd07976">
    <property type="entry name" value="TFIIA_alpha_beta_like"/>
    <property type="match status" value="1"/>
</dbReference>
<sequence length="269" mass="29052">MDKLSASSVATFKWDVQEDYPSGSNSATTSTLTPGTGTSNTSANNGSGNLRYNDDNSLMLGGQVNTGSAVNANASSGLQINGLHLPQHEISVKEEELSSGIALPGGSVNQSDGALPREIEFTIDSNVNTTTNLKKQLKRRQNKMNKNKRIIISQSDGANNDLSSDNDDLSSSDDEDGSNKLNRGNDSSSDLGSDLGVDSDEINSDLDDPEDDEINSDDENEDPEFNIMLCLYDRVQRVKNKWKCNLKDGIANIEGKDYAFQKATGDSEW</sequence>
<dbReference type="OrthoDB" id="6275927at2759"/>
<reference evidence="7" key="1">
    <citation type="submission" date="2016-04" db="EMBL/GenBank/DDBJ databases">
        <title>Comparative genomics of biotechnologically important yeasts.</title>
        <authorList>
            <consortium name="DOE Joint Genome Institute"/>
            <person name="Riley R."/>
            <person name="Haridas S."/>
            <person name="Wolfe K.H."/>
            <person name="Lopes M.R."/>
            <person name="Hittinger C.T."/>
            <person name="Goker M."/>
            <person name="Salamov A."/>
            <person name="Wisecaver J."/>
            <person name="Long T.M."/>
            <person name="Aerts A.L."/>
            <person name="Barry K."/>
            <person name="Choi C."/>
            <person name="Clum A."/>
            <person name="Coughlan A.Y."/>
            <person name="Deshpande S."/>
            <person name="Douglass A.P."/>
            <person name="Hanson S.J."/>
            <person name="Klenk H.-P."/>
            <person name="Labutti K."/>
            <person name="Lapidus A."/>
            <person name="Lindquist E."/>
            <person name="Lipzen A."/>
            <person name="Meier-Kolthoff J.P."/>
            <person name="Ohm R.A."/>
            <person name="Otillar R.P."/>
            <person name="Pangilinan J."/>
            <person name="Peng Y."/>
            <person name="Rokas A."/>
            <person name="Rosa C.A."/>
            <person name="Scheuner C."/>
            <person name="Sibirny A.A."/>
            <person name="Slot J.C."/>
            <person name="Stielow J.B."/>
            <person name="Sun H."/>
            <person name="Kurtzman C.P."/>
            <person name="Blackwell M."/>
            <person name="Grigoriev I.V."/>
            <person name="Jeffries T.W."/>
        </authorList>
    </citation>
    <scope>NUCLEOTIDE SEQUENCE [LARGE SCALE GENOMIC DNA]</scope>
    <source>
        <strain evidence="7">NRRL YB-2248</strain>
    </source>
</reference>
<evidence type="ECO:0000256" key="1">
    <source>
        <dbReference type="ARBA" id="ARBA00004123"/>
    </source>
</evidence>
<dbReference type="InterPro" id="IPR009088">
    <property type="entry name" value="TFIIA_b-brl"/>
</dbReference>
<dbReference type="InterPro" id="IPR004855">
    <property type="entry name" value="TFIIA_asu/bsu"/>
</dbReference>
<feature type="region of interest" description="Disordered" evidence="5">
    <location>
        <begin position="15"/>
        <end position="51"/>
    </location>
</feature>
<accession>A0A1E4SZ94</accession>
<dbReference type="Proteomes" id="UP000094801">
    <property type="component" value="Unassembled WGS sequence"/>
</dbReference>
<evidence type="ECO:0000256" key="4">
    <source>
        <dbReference type="ARBA" id="ARBA00023242"/>
    </source>
</evidence>
<gene>
    <name evidence="6" type="ORF">CANARDRAFT_28969</name>
</gene>
<dbReference type="SMART" id="SM01371">
    <property type="entry name" value="TFIIA"/>
    <property type="match status" value="1"/>
</dbReference>
<feature type="compositionally biased region" description="Low complexity" evidence="5">
    <location>
        <begin position="25"/>
        <end position="49"/>
    </location>
</feature>
<keyword evidence="4" id="KW-0539">Nucleus</keyword>
<keyword evidence="3" id="KW-0804">Transcription</keyword>
<feature type="region of interest" description="Disordered" evidence="5">
    <location>
        <begin position="137"/>
        <end position="221"/>
    </location>
</feature>
<dbReference type="PANTHER" id="PTHR12694">
    <property type="entry name" value="TRANSCRIPTION INITIATION FACTOR IIA SUBUNIT 1"/>
    <property type="match status" value="1"/>
</dbReference>
<dbReference type="EMBL" id="KV453855">
    <property type="protein sequence ID" value="ODV84833.1"/>
    <property type="molecule type" value="Genomic_DNA"/>
</dbReference>
<dbReference type="Pfam" id="PF03153">
    <property type="entry name" value="TFIIA"/>
    <property type="match status" value="1"/>
</dbReference>
<comment type="subcellular location">
    <subcellularLocation>
        <location evidence="1">Nucleus</location>
    </subcellularLocation>
</comment>
<evidence type="ECO:0000313" key="6">
    <source>
        <dbReference type="EMBL" id="ODV84833.1"/>
    </source>
</evidence>